<proteinExistence type="predicted"/>
<dbReference type="EMBL" id="QGKY02000094">
    <property type="protein sequence ID" value="KAF2601135.1"/>
    <property type="molecule type" value="Genomic_DNA"/>
</dbReference>
<accession>A0A8S9L354</accession>
<gene>
    <name evidence="1" type="ORF">F2Q70_00028930</name>
</gene>
<protein>
    <submittedName>
        <fullName evidence="1">Uncharacterized protein</fullName>
    </submittedName>
</protein>
<organism evidence="1">
    <name type="scientific">Brassica cretica</name>
    <name type="common">Mustard</name>
    <dbReference type="NCBI Taxonomy" id="69181"/>
    <lineage>
        <taxon>Eukaryota</taxon>
        <taxon>Viridiplantae</taxon>
        <taxon>Streptophyta</taxon>
        <taxon>Embryophyta</taxon>
        <taxon>Tracheophyta</taxon>
        <taxon>Spermatophyta</taxon>
        <taxon>Magnoliopsida</taxon>
        <taxon>eudicotyledons</taxon>
        <taxon>Gunneridae</taxon>
        <taxon>Pentapetalae</taxon>
        <taxon>rosids</taxon>
        <taxon>malvids</taxon>
        <taxon>Brassicales</taxon>
        <taxon>Brassicaceae</taxon>
        <taxon>Brassiceae</taxon>
        <taxon>Brassica</taxon>
    </lineage>
</organism>
<evidence type="ECO:0000313" key="1">
    <source>
        <dbReference type="EMBL" id="KAF2601135.1"/>
    </source>
</evidence>
<reference evidence="1" key="1">
    <citation type="submission" date="2019-12" db="EMBL/GenBank/DDBJ databases">
        <title>Genome sequencing and annotation of Brassica cretica.</title>
        <authorList>
            <person name="Studholme D.J."/>
            <person name="Sarris P.F."/>
        </authorList>
    </citation>
    <scope>NUCLEOTIDE SEQUENCE</scope>
    <source>
        <strain evidence="1">PFS-102/07</strain>
        <tissue evidence="1">Leaf</tissue>
    </source>
</reference>
<dbReference type="AlphaFoldDB" id="A0A8S9L354"/>
<sequence>MPSKEAEEVCHRIGLRVYHHIGVNNLIPWQKLVGHLCFFKVRRNFKLSKVVISVLQCPVSWLAGDAWCRAFCNCEINSFANSVQVVISVLQSPVSWLAGDAWCRAFCNCEINSFANSVQVNLSSHLIDHE</sequence>
<comment type="caution">
    <text evidence="1">The sequence shown here is derived from an EMBL/GenBank/DDBJ whole genome shotgun (WGS) entry which is preliminary data.</text>
</comment>
<name>A0A8S9L354_BRACR</name>